<keyword evidence="1" id="KW-0012">Acyltransferase</keyword>
<dbReference type="InterPro" id="IPR051159">
    <property type="entry name" value="Hexapeptide_acetyltransf"/>
</dbReference>
<accession>A0A969PQC2</accession>
<organism evidence="1 2">
    <name type="scientific">Alkalicoccus luteus</name>
    <dbReference type="NCBI Taxonomy" id="1237094"/>
    <lineage>
        <taxon>Bacteria</taxon>
        <taxon>Bacillati</taxon>
        <taxon>Bacillota</taxon>
        <taxon>Bacilli</taxon>
        <taxon>Bacillales</taxon>
        <taxon>Bacillaceae</taxon>
        <taxon>Alkalicoccus</taxon>
    </lineage>
</organism>
<evidence type="ECO:0000313" key="2">
    <source>
        <dbReference type="Proteomes" id="UP000752012"/>
    </source>
</evidence>
<gene>
    <name evidence="1" type="ORF">HCN83_07610</name>
</gene>
<dbReference type="GO" id="GO:0016746">
    <property type="term" value="F:acyltransferase activity"/>
    <property type="evidence" value="ECO:0007669"/>
    <property type="project" value="UniProtKB-KW"/>
</dbReference>
<reference evidence="1 2" key="1">
    <citation type="submission" date="2020-03" db="EMBL/GenBank/DDBJ databases">
        <title>Assessment of the enzymatic potential of alkaline-tolerant lipase obtained from Bacillus luteus H11 (technogenic soil) for the bioremediation of saline soils contaminated with petroleum substances.</title>
        <authorList>
            <person name="Kalwasinska A."/>
        </authorList>
    </citation>
    <scope>NUCLEOTIDE SEQUENCE [LARGE SCALE GENOMIC DNA]</scope>
    <source>
        <strain evidence="1 2">H11</strain>
    </source>
</reference>
<keyword evidence="2" id="KW-1185">Reference proteome</keyword>
<dbReference type="EMBL" id="JAATHJ010000008">
    <property type="protein sequence ID" value="NJP37453.1"/>
    <property type="molecule type" value="Genomic_DNA"/>
</dbReference>
<name>A0A969PQC2_9BACI</name>
<dbReference type="CDD" id="cd04647">
    <property type="entry name" value="LbH_MAT_like"/>
    <property type="match status" value="1"/>
</dbReference>
<dbReference type="SUPFAM" id="SSF51161">
    <property type="entry name" value="Trimeric LpxA-like enzymes"/>
    <property type="match status" value="1"/>
</dbReference>
<dbReference type="Gene3D" id="2.160.10.10">
    <property type="entry name" value="Hexapeptide repeat proteins"/>
    <property type="match status" value="1"/>
</dbReference>
<evidence type="ECO:0000313" key="1">
    <source>
        <dbReference type="EMBL" id="NJP37453.1"/>
    </source>
</evidence>
<dbReference type="Proteomes" id="UP000752012">
    <property type="component" value="Unassembled WGS sequence"/>
</dbReference>
<dbReference type="InterPro" id="IPR001451">
    <property type="entry name" value="Hexapep"/>
</dbReference>
<dbReference type="PANTHER" id="PTHR23416">
    <property type="entry name" value="SIALIC ACID SYNTHASE-RELATED"/>
    <property type="match status" value="1"/>
</dbReference>
<dbReference type="InterPro" id="IPR011004">
    <property type="entry name" value="Trimer_LpxA-like_sf"/>
</dbReference>
<sequence length="111" mass="11706">MSVGDNCYLSHYCYIQAKGNVVLGDNVIIGPMSIIASSNHIFKDGQVTNKGESHPIIIEKGSWAGAHVVITSGVKVGESALIAAGAIVTKNVEKHSRVAGVPAKQQCRHLN</sequence>
<dbReference type="Pfam" id="PF14602">
    <property type="entry name" value="Hexapep_2"/>
    <property type="match status" value="1"/>
</dbReference>
<comment type="caution">
    <text evidence="1">The sequence shown here is derived from an EMBL/GenBank/DDBJ whole genome shotgun (WGS) entry which is preliminary data.</text>
</comment>
<proteinExistence type="predicted"/>
<protein>
    <submittedName>
        <fullName evidence="1">Acyltransferase</fullName>
    </submittedName>
</protein>
<keyword evidence="1" id="KW-0808">Transferase</keyword>
<dbReference type="AlphaFoldDB" id="A0A969PQC2"/>